<dbReference type="InterPro" id="IPR025351">
    <property type="entry name" value="Pvc16_N"/>
</dbReference>
<feature type="compositionally biased region" description="Low complexity" evidence="1">
    <location>
        <begin position="213"/>
        <end position="239"/>
    </location>
</feature>
<proteinExistence type="predicted"/>
<accession>A0A919KKF9</accession>
<gene>
    <name evidence="3" type="ORF">GCM10018781_06490</name>
</gene>
<reference evidence="3" key="2">
    <citation type="submission" date="2020-09" db="EMBL/GenBank/DDBJ databases">
        <authorList>
            <person name="Sun Q."/>
            <person name="Ohkuma M."/>
        </authorList>
    </citation>
    <scope>NUCLEOTIDE SEQUENCE</scope>
    <source>
        <strain evidence="3">JCM 4646</strain>
    </source>
</reference>
<organism evidence="3 4">
    <name type="scientific">Kitasatospora indigofera</name>
    <dbReference type="NCBI Taxonomy" id="67307"/>
    <lineage>
        <taxon>Bacteria</taxon>
        <taxon>Bacillati</taxon>
        <taxon>Actinomycetota</taxon>
        <taxon>Actinomycetes</taxon>
        <taxon>Kitasatosporales</taxon>
        <taxon>Streptomycetaceae</taxon>
        <taxon>Kitasatospora</taxon>
    </lineage>
</organism>
<dbReference type="Pfam" id="PF14065">
    <property type="entry name" value="Pvc16_N"/>
    <property type="match status" value="1"/>
</dbReference>
<dbReference type="AlphaFoldDB" id="A0A919KKF9"/>
<protein>
    <recommendedName>
        <fullName evidence="2">Pvc16 N-terminal domain-containing protein</fullName>
    </recommendedName>
</protein>
<reference evidence="3" key="1">
    <citation type="journal article" date="2014" name="Int. J. Syst. Evol. Microbiol.">
        <title>Complete genome sequence of Corynebacterium casei LMG S-19264T (=DSM 44701T), isolated from a smear-ripened cheese.</title>
        <authorList>
            <consortium name="US DOE Joint Genome Institute (JGI-PGF)"/>
            <person name="Walter F."/>
            <person name="Albersmeier A."/>
            <person name="Kalinowski J."/>
            <person name="Ruckert C."/>
        </authorList>
    </citation>
    <scope>NUCLEOTIDE SEQUENCE</scope>
    <source>
        <strain evidence="3">JCM 4646</strain>
    </source>
</reference>
<sequence length="239" mass="25305">MIHEVDEALSALLGAEILGTTGVEVLFDAPTREWAARRNAPTVNAFLYDIKEDPSRRGHGRRRELGPVRGELLAEHEPPRWFALSYLVTAWTKRPQDEHRLLSVLLAGLIGQSALEPERLSGALAQLGLPLPYTVAAAPAGGRGPADVWSALGGELKPSLDLVVTAPIAGVRRLPAALVTDALLLRVSDAGGGEGAAGELRRPRFEDEPPAPARAAEPMGARRARGAAARASRPGGIAR</sequence>
<name>A0A919KKF9_9ACTN</name>
<comment type="caution">
    <text evidence="3">The sequence shown here is derived from an EMBL/GenBank/DDBJ whole genome shotgun (WGS) entry which is preliminary data.</text>
</comment>
<evidence type="ECO:0000313" key="3">
    <source>
        <dbReference type="EMBL" id="GHH60942.1"/>
    </source>
</evidence>
<evidence type="ECO:0000256" key="1">
    <source>
        <dbReference type="SAM" id="MobiDB-lite"/>
    </source>
</evidence>
<evidence type="ECO:0000313" key="4">
    <source>
        <dbReference type="Proteomes" id="UP000617734"/>
    </source>
</evidence>
<feature type="domain" description="Pvc16 N-terminal" evidence="2">
    <location>
        <begin position="4"/>
        <end position="169"/>
    </location>
</feature>
<keyword evidence="4" id="KW-1185">Reference proteome</keyword>
<dbReference type="RefSeq" id="WP_190209208.1">
    <property type="nucleotide sequence ID" value="NZ_BNBO01000002.1"/>
</dbReference>
<feature type="region of interest" description="Disordered" evidence="1">
    <location>
        <begin position="192"/>
        <end position="239"/>
    </location>
</feature>
<dbReference type="EMBL" id="BNBO01000002">
    <property type="protein sequence ID" value="GHH60942.1"/>
    <property type="molecule type" value="Genomic_DNA"/>
</dbReference>
<evidence type="ECO:0000259" key="2">
    <source>
        <dbReference type="Pfam" id="PF14065"/>
    </source>
</evidence>
<dbReference type="GeneID" id="95351177"/>
<dbReference type="Proteomes" id="UP000617734">
    <property type="component" value="Unassembled WGS sequence"/>
</dbReference>